<evidence type="ECO:0000256" key="4">
    <source>
        <dbReference type="ARBA" id="ARBA00005432"/>
    </source>
</evidence>
<dbReference type="WBParaSite" id="BXY_0957200.1">
    <property type="protein sequence ID" value="BXY_0957200.1"/>
    <property type="gene ID" value="BXY_0957200"/>
</dbReference>
<dbReference type="GO" id="GO:0045547">
    <property type="term" value="F:ditrans,polycis-polyprenyl diphosphate synthase [(2E,6E)-farnesyl diphosphate specific] activity"/>
    <property type="evidence" value="ECO:0007669"/>
    <property type="project" value="UniProtKB-EC"/>
</dbReference>
<reference evidence="17" key="1">
    <citation type="submission" date="2016-11" db="UniProtKB">
        <authorList>
            <consortium name="WormBaseParasite"/>
        </authorList>
    </citation>
    <scope>IDENTIFICATION</scope>
</reference>
<dbReference type="InterPro" id="IPR038887">
    <property type="entry name" value="Nus1/NgBR"/>
</dbReference>
<dbReference type="EC" id="2.5.1.87" evidence="5"/>
<dbReference type="Proteomes" id="UP000095284">
    <property type="component" value="Unplaced"/>
</dbReference>
<keyword evidence="11" id="KW-0472">Membrane</keyword>
<dbReference type="UniPathway" id="UPA00378"/>
<keyword evidence="13" id="KW-0732">Signal</keyword>
<accession>A0A1I7S977</accession>
<sequence>MSIQQCLSTLILFVFSSTLWVISRVQEVFSFQTLKMLAQLVGASYDEGKQLTDELKIPPHVAVLLGEEQKEVDLQVLYDFIYYSSSHGMQRLSFYDSDGILKSMMSRIEDGWERYSKQRGFFKNVVFSKSQDGNSHPGRLTVHFWNKNDGRELMVDICKELIRSPLPITTERVSSKLASKGVHEVDFLLAVGGLDGFPAWALRVAEIQELAAWPERLNESSYRSLLRCFSSRDRRLGR</sequence>
<comment type="similarity">
    <text evidence="4">Belongs to the UPP synthase family.</text>
</comment>
<evidence type="ECO:0000313" key="16">
    <source>
        <dbReference type="Proteomes" id="UP000659654"/>
    </source>
</evidence>
<dbReference type="AlphaFoldDB" id="A0A1I7S977"/>
<name>A0A1I7S977_BURXY</name>
<gene>
    <name evidence="14" type="ORF">BXYJ_LOCUS4844</name>
</gene>
<comment type="cofactor">
    <cofactor evidence="1">
        <name>Mg(2+)</name>
        <dbReference type="ChEBI" id="CHEBI:18420"/>
    </cofactor>
</comment>
<evidence type="ECO:0000256" key="7">
    <source>
        <dbReference type="ARBA" id="ARBA00022692"/>
    </source>
</evidence>
<evidence type="ECO:0000256" key="9">
    <source>
        <dbReference type="ARBA" id="ARBA00022842"/>
    </source>
</evidence>
<dbReference type="PANTHER" id="PTHR21528">
    <property type="entry name" value="DEHYDRODOLICHYL DIPHOSPHATE SYNTHASE COMPLEX SUBUNIT NUS1"/>
    <property type="match status" value="1"/>
</dbReference>
<evidence type="ECO:0000256" key="2">
    <source>
        <dbReference type="ARBA" id="ARBA00004586"/>
    </source>
</evidence>
<keyword evidence="16" id="KW-1185">Reference proteome</keyword>
<evidence type="ECO:0000256" key="11">
    <source>
        <dbReference type="ARBA" id="ARBA00023136"/>
    </source>
</evidence>
<evidence type="ECO:0000256" key="5">
    <source>
        <dbReference type="ARBA" id="ARBA00012596"/>
    </source>
</evidence>
<organism evidence="15 17">
    <name type="scientific">Bursaphelenchus xylophilus</name>
    <name type="common">Pinewood nematode worm</name>
    <name type="synonym">Aphelenchoides xylophilus</name>
    <dbReference type="NCBI Taxonomy" id="6326"/>
    <lineage>
        <taxon>Eukaryota</taxon>
        <taxon>Metazoa</taxon>
        <taxon>Ecdysozoa</taxon>
        <taxon>Nematoda</taxon>
        <taxon>Chromadorea</taxon>
        <taxon>Rhabditida</taxon>
        <taxon>Tylenchina</taxon>
        <taxon>Tylenchomorpha</taxon>
        <taxon>Aphelenchoidea</taxon>
        <taxon>Aphelenchoididae</taxon>
        <taxon>Bursaphelenchus</taxon>
    </lineage>
</organism>
<comment type="catalytic activity">
    <reaction evidence="12">
        <text>n isopentenyl diphosphate + (2E,6E)-farnesyl diphosphate = a di-trans,poly-cis-polyprenyl diphosphate + n diphosphate</text>
        <dbReference type="Rhea" id="RHEA:53008"/>
        <dbReference type="Rhea" id="RHEA-COMP:19494"/>
        <dbReference type="ChEBI" id="CHEBI:33019"/>
        <dbReference type="ChEBI" id="CHEBI:128769"/>
        <dbReference type="ChEBI" id="CHEBI:136960"/>
        <dbReference type="ChEBI" id="CHEBI:175763"/>
        <dbReference type="EC" id="2.5.1.87"/>
    </reaction>
</comment>
<feature type="signal peptide" evidence="13">
    <location>
        <begin position="1"/>
        <end position="30"/>
    </location>
</feature>
<evidence type="ECO:0000256" key="6">
    <source>
        <dbReference type="ARBA" id="ARBA00022679"/>
    </source>
</evidence>
<dbReference type="OrthoDB" id="19639at2759"/>
<evidence type="ECO:0000256" key="3">
    <source>
        <dbReference type="ARBA" id="ARBA00004922"/>
    </source>
</evidence>
<keyword evidence="6" id="KW-0808">Transferase</keyword>
<dbReference type="Gene3D" id="3.40.1180.10">
    <property type="entry name" value="Decaprenyl diphosphate synthase-like"/>
    <property type="match status" value="1"/>
</dbReference>
<dbReference type="PANTHER" id="PTHR21528:SF0">
    <property type="entry name" value="DEHYDRODOLICHYL DIPHOSPHATE SYNTHASE COMPLEX SUBUNIT NUS1"/>
    <property type="match status" value="1"/>
</dbReference>
<protein>
    <recommendedName>
        <fullName evidence="5">ditrans,polycis-polyprenyl diphosphate synthase [(2E,6E)-farnesyldiphosphate specific]</fullName>
        <ecNumber evidence="5">2.5.1.87</ecNumber>
    </recommendedName>
</protein>
<dbReference type="SUPFAM" id="SSF64005">
    <property type="entry name" value="Undecaprenyl diphosphate synthase"/>
    <property type="match status" value="1"/>
</dbReference>
<comment type="pathway">
    <text evidence="3">Protein modification; protein glycosylation.</text>
</comment>
<evidence type="ECO:0000313" key="17">
    <source>
        <dbReference type="WBParaSite" id="BXY_0957200.1"/>
    </source>
</evidence>
<dbReference type="GO" id="GO:0005789">
    <property type="term" value="C:endoplasmic reticulum membrane"/>
    <property type="evidence" value="ECO:0007669"/>
    <property type="project" value="UniProtKB-SubCell"/>
</dbReference>
<evidence type="ECO:0000313" key="15">
    <source>
        <dbReference type="Proteomes" id="UP000095284"/>
    </source>
</evidence>
<dbReference type="eggNOG" id="KOG2818">
    <property type="taxonomic scope" value="Eukaryota"/>
</dbReference>
<evidence type="ECO:0000256" key="1">
    <source>
        <dbReference type="ARBA" id="ARBA00001946"/>
    </source>
</evidence>
<evidence type="ECO:0000256" key="10">
    <source>
        <dbReference type="ARBA" id="ARBA00022989"/>
    </source>
</evidence>
<keyword evidence="7" id="KW-0812">Transmembrane</keyword>
<feature type="chain" id="PRO_5040571616" description="ditrans,polycis-polyprenyl diphosphate synthase [(2E,6E)-farnesyldiphosphate specific]" evidence="13">
    <location>
        <begin position="31"/>
        <end position="238"/>
    </location>
</feature>
<dbReference type="GO" id="GO:1904423">
    <property type="term" value="C:dehydrodolichyl diphosphate synthase complex"/>
    <property type="evidence" value="ECO:0007669"/>
    <property type="project" value="InterPro"/>
</dbReference>
<reference evidence="14" key="2">
    <citation type="submission" date="2020-09" db="EMBL/GenBank/DDBJ databases">
        <authorList>
            <person name="Kikuchi T."/>
        </authorList>
    </citation>
    <scope>NUCLEOTIDE SEQUENCE</scope>
    <source>
        <strain evidence="14">Ka4C1</strain>
    </source>
</reference>
<keyword evidence="10" id="KW-1133">Transmembrane helix</keyword>
<evidence type="ECO:0000256" key="8">
    <source>
        <dbReference type="ARBA" id="ARBA00022824"/>
    </source>
</evidence>
<evidence type="ECO:0000256" key="12">
    <source>
        <dbReference type="ARBA" id="ARBA00047353"/>
    </source>
</evidence>
<keyword evidence="9" id="KW-0460">Magnesium</keyword>
<dbReference type="Proteomes" id="UP000582659">
    <property type="component" value="Unassembled WGS sequence"/>
</dbReference>
<dbReference type="EMBL" id="CAJFDI010000002">
    <property type="protein sequence ID" value="CAD5217056.1"/>
    <property type="molecule type" value="Genomic_DNA"/>
</dbReference>
<keyword evidence="8" id="KW-0256">Endoplasmic reticulum</keyword>
<proteinExistence type="inferred from homology"/>
<dbReference type="SMR" id="A0A1I7S977"/>
<dbReference type="EMBL" id="CAJFCV020000002">
    <property type="protein sequence ID" value="CAG9100417.1"/>
    <property type="molecule type" value="Genomic_DNA"/>
</dbReference>
<evidence type="ECO:0000256" key="13">
    <source>
        <dbReference type="SAM" id="SignalP"/>
    </source>
</evidence>
<comment type="subcellular location">
    <subcellularLocation>
        <location evidence="2">Endoplasmic reticulum membrane</location>
    </subcellularLocation>
</comment>
<dbReference type="Proteomes" id="UP000659654">
    <property type="component" value="Unassembled WGS sequence"/>
</dbReference>
<evidence type="ECO:0000313" key="14">
    <source>
        <dbReference type="EMBL" id="CAD5217056.1"/>
    </source>
</evidence>
<dbReference type="InterPro" id="IPR036424">
    <property type="entry name" value="UPP_synth-like_sf"/>
</dbReference>